<dbReference type="SUPFAM" id="SSF53850">
    <property type="entry name" value="Periplasmic binding protein-like II"/>
    <property type="match status" value="1"/>
</dbReference>
<dbReference type="PANTHER" id="PTHR30632">
    <property type="entry name" value="MOLYBDATE-BINDING PERIPLASMIC PROTEIN"/>
    <property type="match status" value="1"/>
</dbReference>
<dbReference type="Pfam" id="PF13531">
    <property type="entry name" value="SBP_bac_11"/>
    <property type="match status" value="1"/>
</dbReference>
<sequence>MSMRLTFVASFMIASLCAWGPAGAAEVKVLTAGAFKPIVLAVAADFEKQSGHKLVIDNDTAGGLLRRITGGEAFDLAVLTPAAVKELVEAGRIAAGTPRNLARTSVGVAVKDGAPRPDIATVATFKATLLAAGKVAYIDPAAGGSSGIYFAKLLETMGIADAVKAKAVLVPGGLVAQRLVTGEADLAIHQISEILAVKGATLVGPLPAEIQNYTTYTGGVAAASTQPEAAKAFLAFLGSDAAKRILAEKGMESAPN</sequence>
<keyword evidence="1" id="KW-0732">Signal</keyword>
<name>A0A1D7U581_9HYPH</name>
<dbReference type="GO" id="GO:0030973">
    <property type="term" value="F:molybdate ion binding"/>
    <property type="evidence" value="ECO:0007669"/>
    <property type="project" value="TreeGrafter"/>
</dbReference>
<dbReference type="GO" id="GO:0015689">
    <property type="term" value="P:molybdate ion transport"/>
    <property type="evidence" value="ECO:0007669"/>
    <property type="project" value="TreeGrafter"/>
</dbReference>
<dbReference type="Proteomes" id="UP000094969">
    <property type="component" value="Chromosome"/>
</dbReference>
<protein>
    <recommendedName>
        <fullName evidence="4">Molybdenum ABC transporter substrate-binding protein</fullName>
    </recommendedName>
</protein>
<evidence type="ECO:0008006" key="4">
    <source>
        <dbReference type="Google" id="ProtNLM"/>
    </source>
</evidence>
<feature type="signal peptide" evidence="1">
    <location>
        <begin position="1"/>
        <end position="24"/>
    </location>
</feature>
<dbReference type="EMBL" id="CP017147">
    <property type="protein sequence ID" value="AOO82528.1"/>
    <property type="molecule type" value="Genomic_DNA"/>
</dbReference>
<gene>
    <name evidence="2" type="ORF">BHK69_20625</name>
</gene>
<accession>A0A1D7U581</accession>
<dbReference type="InterPro" id="IPR050682">
    <property type="entry name" value="ModA/WtpA"/>
</dbReference>
<proteinExistence type="predicted"/>
<keyword evidence="3" id="KW-1185">Reference proteome</keyword>
<evidence type="ECO:0000313" key="3">
    <source>
        <dbReference type="Proteomes" id="UP000094969"/>
    </source>
</evidence>
<evidence type="ECO:0000313" key="2">
    <source>
        <dbReference type="EMBL" id="AOO82528.1"/>
    </source>
</evidence>
<dbReference type="KEGG" id="bvv:BHK69_20625"/>
<feature type="chain" id="PRO_5009099975" description="Molybdenum ABC transporter substrate-binding protein" evidence="1">
    <location>
        <begin position="25"/>
        <end position="256"/>
    </location>
</feature>
<dbReference type="Gene3D" id="3.40.190.10">
    <property type="entry name" value="Periplasmic binding protein-like II"/>
    <property type="match status" value="2"/>
</dbReference>
<dbReference type="AlphaFoldDB" id="A0A1D7U581"/>
<reference evidence="2 3" key="1">
    <citation type="journal article" date="2015" name="Antonie Van Leeuwenhoek">
        <title>Bosea vaviloviae sp. nov., a new species of slow-growing rhizobia isolated from nodules of the relict species Vavilovia formosa (Stev.) Fed.</title>
        <authorList>
            <person name="Safronova V.I."/>
            <person name="Kuznetsova I.G."/>
            <person name="Sazanova A.L."/>
            <person name="Kimeklis A.K."/>
            <person name="Belimov A.A."/>
            <person name="Andronov E.E."/>
            <person name="Pinaev A.G."/>
            <person name="Chizhevskaya E.P."/>
            <person name="Pukhaev A.R."/>
            <person name="Popov K.P."/>
            <person name="Willems A."/>
            <person name="Tikhonovich I.A."/>
        </authorList>
    </citation>
    <scope>NUCLEOTIDE SEQUENCE [LARGE SCALE GENOMIC DNA]</scope>
    <source>
        <strain evidence="2 3">Vaf18</strain>
    </source>
</reference>
<dbReference type="PANTHER" id="PTHR30632:SF11">
    <property type="entry name" value="BLR4797 PROTEIN"/>
    <property type="match status" value="1"/>
</dbReference>
<organism evidence="2 3">
    <name type="scientific">Bosea vaviloviae</name>
    <dbReference type="NCBI Taxonomy" id="1526658"/>
    <lineage>
        <taxon>Bacteria</taxon>
        <taxon>Pseudomonadati</taxon>
        <taxon>Pseudomonadota</taxon>
        <taxon>Alphaproteobacteria</taxon>
        <taxon>Hyphomicrobiales</taxon>
        <taxon>Boseaceae</taxon>
        <taxon>Bosea</taxon>
    </lineage>
</organism>
<dbReference type="STRING" id="1526658.BHK69_20625"/>
<evidence type="ECO:0000256" key="1">
    <source>
        <dbReference type="SAM" id="SignalP"/>
    </source>
</evidence>